<evidence type="ECO:0000256" key="3">
    <source>
        <dbReference type="ARBA" id="ARBA00012257"/>
    </source>
</evidence>
<dbReference type="InterPro" id="IPR018020">
    <property type="entry name" value="OHCU_decarboxylase"/>
</dbReference>
<dbReference type="RefSeq" id="WP_343961123.1">
    <property type="nucleotide sequence ID" value="NZ_BAAAKZ010000010.1"/>
</dbReference>
<accession>A0ABW3TNF8</accession>
<dbReference type="Gene3D" id="1.10.3330.10">
    <property type="entry name" value="Oxo-4-hydroxy-4-carboxy-5-ureidoimidazoline decarboxylase"/>
    <property type="match status" value="1"/>
</dbReference>
<comment type="catalytic activity">
    <reaction evidence="1">
        <text>5-hydroxy-2-oxo-4-ureido-2,5-dihydro-1H-imidazole-5-carboxylate + H(+) = (S)-allantoin + CO2</text>
        <dbReference type="Rhea" id="RHEA:26301"/>
        <dbReference type="ChEBI" id="CHEBI:15378"/>
        <dbReference type="ChEBI" id="CHEBI:15678"/>
        <dbReference type="ChEBI" id="CHEBI:16526"/>
        <dbReference type="ChEBI" id="CHEBI:58639"/>
        <dbReference type="EC" id="4.1.1.97"/>
    </reaction>
</comment>
<evidence type="ECO:0000259" key="7">
    <source>
        <dbReference type="Pfam" id="PF09349"/>
    </source>
</evidence>
<reference evidence="9" key="1">
    <citation type="journal article" date="2019" name="Int. J. Syst. Evol. Microbiol.">
        <title>The Global Catalogue of Microorganisms (GCM) 10K type strain sequencing project: providing services to taxonomists for standard genome sequencing and annotation.</title>
        <authorList>
            <consortium name="The Broad Institute Genomics Platform"/>
            <consortium name="The Broad Institute Genome Sequencing Center for Infectious Disease"/>
            <person name="Wu L."/>
            <person name="Ma J."/>
        </authorList>
    </citation>
    <scope>NUCLEOTIDE SEQUENCE [LARGE SCALE GENOMIC DNA]</scope>
    <source>
        <strain evidence="9">CCUG 50213</strain>
    </source>
</reference>
<dbReference type="PANTHER" id="PTHR43466">
    <property type="entry name" value="2-OXO-4-HYDROXY-4-CARBOXY-5-UREIDOIMIDAZOLINE DECARBOXYLASE-RELATED"/>
    <property type="match status" value="1"/>
</dbReference>
<comment type="pathway">
    <text evidence="2">Purine metabolism; urate degradation; (S)-allantoin from urate: step 3/3.</text>
</comment>
<dbReference type="SUPFAM" id="SSF158694">
    <property type="entry name" value="UraD-Like"/>
    <property type="match status" value="1"/>
</dbReference>
<proteinExistence type="predicted"/>
<protein>
    <recommendedName>
        <fullName evidence="3">2-oxo-4-hydroxy-4-carboxy-5-ureidoimidazoline decarboxylase</fullName>
        <ecNumber evidence="3">4.1.1.97</ecNumber>
    </recommendedName>
</protein>
<evidence type="ECO:0000256" key="5">
    <source>
        <dbReference type="ARBA" id="ARBA00022793"/>
    </source>
</evidence>
<organism evidence="8 9">
    <name type="scientific">Leucobacter albus</name>
    <dbReference type="NCBI Taxonomy" id="272210"/>
    <lineage>
        <taxon>Bacteria</taxon>
        <taxon>Bacillati</taxon>
        <taxon>Actinomycetota</taxon>
        <taxon>Actinomycetes</taxon>
        <taxon>Micrococcales</taxon>
        <taxon>Microbacteriaceae</taxon>
        <taxon>Leucobacter</taxon>
    </lineage>
</organism>
<dbReference type="NCBIfam" id="NF010372">
    <property type="entry name" value="PRK13798.1"/>
    <property type="match status" value="1"/>
</dbReference>
<evidence type="ECO:0000256" key="1">
    <source>
        <dbReference type="ARBA" id="ARBA00001163"/>
    </source>
</evidence>
<evidence type="ECO:0000256" key="6">
    <source>
        <dbReference type="ARBA" id="ARBA00023239"/>
    </source>
</evidence>
<dbReference type="GO" id="GO:0051997">
    <property type="term" value="F:2-oxo-4-hydroxy-4-carboxy-5-ureidoimidazoline decarboxylase activity"/>
    <property type="evidence" value="ECO:0007669"/>
    <property type="project" value="UniProtKB-EC"/>
</dbReference>
<evidence type="ECO:0000313" key="8">
    <source>
        <dbReference type="EMBL" id="MFD1202251.1"/>
    </source>
</evidence>
<keyword evidence="9" id="KW-1185">Reference proteome</keyword>
<name>A0ABW3TNF8_9MICO</name>
<dbReference type="EC" id="4.1.1.97" evidence="3"/>
<dbReference type="EMBL" id="JBHTLY010000004">
    <property type="protein sequence ID" value="MFD1202251.1"/>
    <property type="molecule type" value="Genomic_DNA"/>
</dbReference>
<keyword evidence="4" id="KW-0659">Purine metabolism</keyword>
<dbReference type="Pfam" id="PF09349">
    <property type="entry name" value="OHCU_decarbox"/>
    <property type="match status" value="1"/>
</dbReference>
<dbReference type="InterPro" id="IPR017595">
    <property type="entry name" value="OHCU_decarboxylase-2"/>
</dbReference>
<dbReference type="NCBIfam" id="TIGR03180">
    <property type="entry name" value="UraD_2"/>
    <property type="match status" value="1"/>
</dbReference>
<keyword evidence="5" id="KW-0210">Decarboxylase</keyword>
<comment type="caution">
    <text evidence="8">The sequence shown here is derived from an EMBL/GenBank/DDBJ whole genome shotgun (WGS) entry which is preliminary data.</text>
</comment>
<evidence type="ECO:0000313" key="9">
    <source>
        <dbReference type="Proteomes" id="UP001597181"/>
    </source>
</evidence>
<feature type="domain" description="Oxo-4-hydroxy-4-carboxy-5-ureidoimidazoline decarboxylase" evidence="7">
    <location>
        <begin position="7"/>
        <end position="159"/>
    </location>
</feature>
<evidence type="ECO:0000256" key="4">
    <source>
        <dbReference type="ARBA" id="ARBA00022631"/>
    </source>
</evidence>
<evidence type="ECO:0000256" key="2">
    <source>
        <dbReference type="ARBA" id="ARBA00004754"/>
    </source>
</evidence>
<keyword evidence="6 8" id="KW-0456">Lyase</keyword>
<gene>
    <name evidence="8" type="primary">uraD</name>
    <name evidence="8" type="ORF">ACFQ3U_10150</name>
</gene>
<dbReference type="PANTHER" id="PTHR43466:SF1">
    <property type="entry name" value="2-OXO-4-HYDROXY-4-CARBOXY-5-UREIDOIMIDAZOLINE DECARBOXYLASE-RELATED"/>
    <property type="match status" value="1"/>
</dbReference>
<sequence>MSLAAFNALEPQAAAELIRPCVDSDGWVTAVVAGRPYSSVDDALAAAETAAAGWVEADLDQALAHHPRIGDRAAGTNSEATMSRSEQAGVGLNSVTSSQMLAGNREYEQRFGRVFLIRAAGRSAAEILAELDRRLGNSPDQETGEAIEQLRQIALLRLRGVIEQ</sequence>
<dbReference type="InterPro" id="IPR036778">
    <property type="entry name" value="OHCU_decarboxylase_sf"/>
</dbReference>
<dbReference type="Proteomes" id="UP001597181">
    <property type="component" value="Unassembled WGS sequence"/>
</dbReference>